<evidence type="ECO:0000313" key="2">
    <source>
        <dbReference type="Proteomes" id="UP001596512"/>
    </source>
</evidence>
<proteinExistence type="predicted"/>
<accession>A0ABW2TVD4</accession>
<keyword evidence="2" id="KW-1185">Reference proteome</keyword>
<protein>
    <submittedName>
        <fullName evidence="1">Uncharacterized protein</fullName>
    </submittedName>
</protein>
<evidence type="ECO:0000313" key="1">
    <source>
        <dbReference type="EMBL" id="MFC7617446.1"/>
    </source>
</evidence>
<reference evidence="2" key="1">
    <citation type="journal article" date="2019" name="Int. J. Syst. Evol. Microbiol.">
        <title>The Global Catalogue of Microorganisms (GCM) 10K type strain sequencing project: providing services to taxonomists for standard genome sequencing and annotation.</title>
        <authorList>
            <consortium name="The Broad Institute Genomics Platform"/>
            <consortium name="The Broad Institute Genome Sequencing Center for Infectious Disease"/>
            <person name="Wu L."/>
            <person name="Ma J."/>
        </authorList>
    </citation>
    <scope>NUCLEOTIDE SEQUENCE [LARGE SCALE GENOMIC DNA]</scope>
    <source>
        <strain evidence="2">JCM 17695</strain>
    </source>
</reference>
<gene>
    <name evidence="1" type="ORF">ACFQV2_32525</name>
</gene>
<dbReference type="Proteomes" id="UP001596512">
    <property type="component" value="Unassembled WGS sequence"/>
</dbReference>
<comment type="caution">
    <text evidence="1">The sequence shown here is derived from an EMBL/GenBank/DDBJ whole genome shotgun (WGS) entry which is preliminary data.</text>
</comment>
<sequence length="158" mass="17632">MHRFPHSLRRDFHLAAEFPAGLVPVGDAVASFNPVYGQGVPSAALHVSALVHWLAEGSGVDAYFDRLRVLVDAAWQTSVVEDFRLPHVRGERPRGHRVMQAVSAAIDRAAMTDPVVNRRFLDVVNMRVHPRELLRADILGRTLLSEARLHLPGPRVER</sequence>
<name>A0ABW2TVD4_9PSEU</name>
<organism evidence="1 2">
    <name type="scientific">Actinokineospora soli</name>
    <dbReference type="NCBI Taxonomy" id="1048753"/>
    <lineage>
        <taxon>Bacteria</taxon>
        <taxon>Bacillati</taxon>
        <taxon>Actinomycetota</taxon>
        <taxon>Actinomycetes</taxon>
        <taxon>Pseudonocardiales</taxon>
        <taxon>Pseudonocardiaceae</taxon>
        <taxon>Actinokineospora</taxon>
    </lineage>
</organism>
<dbReference type="EMBL" id="JBHTEY010000004">
    <property type="protein sequence ID" value="MFC7617446.1"/>
    <property type="molecule type" value="Genomic_DNA"/>
</dbReference>